<dbReference type="CDD" id="cd05250">
    <property type="entry name" value="CC3_like_SDR_a"/>
    <property type="match status" value="1"/>
</dbReference>
<evidence type="ECO:0000313" key="4">
    <source>
        <dbReference type="EMBL" id="KAJ6647791.1"/>
    </source>
</evidence>
<comment type="caution">
    <text evidence="4">The sequence shown here is derived from an EMBL/GenBank/DDBJ whole genome shotgun (WGS) entry which is preliminary data.</text>
</comment>
<dbReference type="GO" id="GO:0005737">
    <property type="term" value="C:cytoplasm"/>
    <property type="evidence" value="ECO:0007669"/>
    <property type="project" value="TreeGrafter"/>
</dbReference>
<accession>A0A9Q0NE44</accession>
<keyword evidence="5" id="KW-1185">Reference proteome</keyword>
<dbReference type="PANTHER" id="PTHR14097">
    <property type="entry name" value="OXIDOREDUCTASE HTATIP2"/>
    <property type="match status" value="1"/>
</dbReference>
<feature type="non-terminal residue" evidence="4">
    <location>
        <position position="1"/>
    </location>
</feature>
<dbReference type="GO" id="GO:0051170">
    <property type="term" value="P:import into nucleus"/>
    <property type="evidence" value="ECO:0007669"/>
    <property type="project" value="TreeGrafter"/>
</dbReference>
<dbReference type="GO" id="GO:0003824">
    <property type="term" value="F:catalytic activity"/>
    <property type="evidence" value="ECO:0007669"/>
    <property type="project" value="UniProtKB-ARBA"/>
</dbReference>
<protein>
    <recommendedName>
        <fullName evidence="2">Protein HTATIP2</fullName>
    </recommendedName>
</protein>
<organism evidence="4 5">
    <name type="scientific">Pseudolycoriella hygida</name>
    <dbReference type="NCBI Taxonomy" id="35572"/>
    <lineage>
        <taxon>Eukaryota</taxon>
        <taxon>Metazoa</taxon>
        <taxon>Ecdysozoa</taxon>
        <taxon>Arthropoda</taxon>
        <taxon>Hexapoda</taxon>
        <taxon>Insecta</taxon>
        <taxon>Pterygota</taxon>
        <taxon>Neoptera</taxon>
        <taxon>Endopterygota</taxon>
        <taxon>Diptera</taxon>
        <taxon>Nematocera</taxon>
        <taxon>Sciaroidea</taxon>
        <taxon>Sciaridae</taxon>
        <taxon>Pseudolycoriella</taxon>
    </lineage>
</organism>
<gene>
    <name evidence="4" type="primary">Htatip2_0</name>
    <name evidence="4" type="ORF">Bhyg_03014</name>
</gene>
<dbReference type="PANTHER" id="PTHR14097:SF7">
    <property type="entry name" value="OXIDOREDUCTASE HTATIP2"/>
    <property type="match status" value="1"/>
</dbReference>
<feature type="domain" description="NAD(P)-binding" evidence="3">
    <location>
        <begin position="47"/>
        <end position="180"/>
    </location>
</feature>
<proteinExistence type="predicted"/>
<dbReference type="InterPro" id="IPR016040">
    <property type="entry name" value="NAD(P)-bd_dom"/>
</dbReference>
<sequence length="259" mass="28671">MRIVKLSVKSNIGDVITCMENKVATQNYHPLNSELGMETKLNAIVIGATGEVGKSIVKELIKASQFAKVTLIVRRHLDLPETDENYEKIEQKLVDFEKLSESADAFKGHQVGFSALGTTRSKAGADGFYRVDHDYVVESAKLTKEGGCQHFHLVSSGGANKNSFFLYPKTKGQTEEDVSKLDFERLSIYRPGLLMVNREEKRTVESVLQAIAKVLDFGQWASIDVLILAKAIVSNTFRPLMSGEKIEIVSNSDAIKMGK</sequence>
<comment type="subunit">
    <text evidence="1">Monomer. Forms homodimers during oxidative stress. Interacts (via N-terminus) with elongation factor EEF1A1 (via middle-region); the interaction is direct and competes with EEF1A1 binding to guanyl-nucleotide exchange factor EEF1B2, thereby inhibiting GDP for GTP exchange and reactivation of EEF1A1. Interacts with nuclear transport receptors XPO4, IPO5/RANBP5, IPO7, IPO9 and KPNB1 as well as GCN1L1/GCN1 and LRPPRC probably through their HEAT repeats. Binds NCOA5/CIA.</text>
</comment>
<dbReference type="OrthoDB" id="430436at2759"/>
<evidence type="ECO:0000259" key="3">
    <source>
        <dbReference type="Pfam" id="PF13460"/>
    </source>
</evidence>
<evidence type="ECO:0000256" key="2">
    <source>
        <dbReference type="ARBA" id="ARBA00093604"/>
    </source>
</evidence>
<dbReference type="SUPFAM" id="SSF51735">
    <property type="entry name" value="NAD(P)-binding Rossmann-fold domains"/>
    <property type="match status" value="1"/>
</dbReference>
<dbReference type="AlphaFoldDB" id="A0A9Q0NE44"/>
<reference evidence="4" key="1">
    <citation type="submission" date="2022-07" db="EMBL/GenBank/DDBJ databases">
        <authorList>
            <person name="Trinca V."/>
            <person name="Uliana J.V.C."/>
            <person name="Torres T.T."/>
            <person name="Ward R.J."/>
            <person name="Monesi N."/>
        </authorList>
    </citation>
    <scope>NUCLEOTIDE SEQUENCE</scope>
    <source>
        <strain evidence="4">HSMRA1968</strain>
        <tissue evidence="4">Whole embryos</tissue>
    </source>
</reference>
<dbReference type="InterPro" id="IPR036291">
    <property type="entry name" value="NAD(P)-bd_dom_sf"/>
</dbReference>
<name>A0A9Q0NE44_9DIPT</name>
<evidence type="ECO:0000313" key="5">
    <source>
        <dbReference type="Proteomes" id="UP001151699"/>
    </source>
</evidence>
<dbReference type="Proteomes" id="UP001151699">
    <property type="component" value="Chromosome A"/>
</dbReference>
<dbReference type="Gene3D" id="3.40.50.720">
    <property type="entry name" value="NAD(P)-binding Rossmann-like Domain"/>
    <property type="match status" value="1"/>
</dbReference>
<dbReference type="Pfam" id="PF13460">
    <property type="entry name" value="NAD_binding_10"/>
    <property type="match status" value="1"/>
</dbReference>
<dbReference type="EMBL" id="WJQU01000001">
    <property type="protein sequence ID" value="KAJ6647791.1"/>
    <property type="molecule type" value="Genomic_DNA"/>
</dbReference>
<evidence type="ECO:0000256" key="1">
    <source>
        <dbReference type="ARBA" id="ARBA00093483"/>
    </source>
</evidence>